<name>A0A9W9A7N2_9AGAR</name>
<dbReference type="EMBL" id="JAOTPV010000014">
    <property type="protein sequence ID" value="KAJ4475520.1"/>
    <property type="molecule type" value="Genomic_DNA"/>
</dbReference>
<gene>
    <name evidence="6" type="ORF">J3R30DRAFT_3294275</name>
</gene>
<keyword evidence="1" id="KW-0479">Metal-binding</keyword>
<evidence type="ECO:0000313" key="7">
    <source>
        <dbReference type="Proteomes" id="UP001150266"/>
    </source>
</evidence>
<dbReference type="Proteomes" id="UP001150266">
    <property type="component" value="Unassembled WGS sequence"/>
</dbReference>
<evidence type="ECO:0000256" key="4">
    <source>
        <dbReference type="PROSITE-ProRule" id="PRU00134"/>
    </source>
</evidence>
<dbReference type="SUPFAM" id="SSF144232">
    <property type="entry name" value="HIT/MYND zinc finger-like"/>
    <property type="match status" value="1"/>
</dbReference>
<evidence type="ECO:0000256" key="2">
    <source>
        <dbReference type="ARBA" id="ARBA00022771"/>
    </source>
</evidence>
<protein>
    <recommendedName>
        <fullName evidence="5">MYND-type domain-containing protein</fullName>
    </recommendedName>
</protein>
<dbReference type="InterPro" id="IPR002893">
    <property type="entry name" value="Znf_MYND"/>
</dbReference>
<dbReference type="OrthoDB" id="3149405at2759"/>
<reference evidence="6" key="1">
    <citation type="submission" date="2022-08" db="EMBL/GenBank/DDBJ databases">
        <title>A Global Phylogenomic Analysis of the Shiitake Genus Lentinula.</title>
        <authorList>
            <consortium name="DOE Joint Genome Institute"/>
            <person name="Sierra-Patev S."/>
            <person name="Min B."/>
            <person name="Naranjo-Ortiz M."/>
            <person name="Looney B."/>
            <person name="Konkel Z."/>
            <person name="Slot J.C."/>
            <person name="Sakamoto Y."/>
            <person name="Steenwyk J.L."/>
            <person name="Rokas A."/>
            <person name="Carro J."/>
            <person name="Camarero S."/>
            <person name="Ferreira P."/>
            <person name="Molpeceres G."/>
            <person name="Ruiz-Duenas F.J."/>
            <person name="Serrano A."/>
            <person name="Henrissat B."/>
            <person name="Drula E."/>
            <person name="Hughes K.W."/>
            <person name="Mata J.L."/>
            <person name="Ishikawa N.K."/>
            <person name="Vargas-Isla R."/>
            <person name="Ushijima S."/>
            <person name="Smith C.A."/>
            <person name="Ahrendt S."/>
            <person name="Andreopoulos W."/>
            <person name="He G."/>
            <person name="Labutti K."/>
            <person name="Lipzen A."/>
            <person name="Ng V."/>
            <person name="Riley R."/>
            <person name="Sandor L."/>
            <person name="Barry K."/>
            <person name="Martinez A.T."/>
            <person name="Xiao Y."/>
            <person name="Gibbons J.G."/>
            <person name="Terashima K."/>
            <person name="Grigoriev I.V."/>
            <person name="Hibbett D.S."/>
        </authorList>
    </citation>
    <scope>NUCLEOTIDE SEQUENCE</scope>
    <source>
        <strain evidence="6">JLM2183</strain>
    </source>
</reference>
<dbReference type="PROSITE" id="PS50865">
    <property type="entry name" value="ZF_MYND_2"/>
    <property type="match status" value="1"/>
</dbReference>
<dbReference type="Pfam" id="PF01753">
    <property type="entry name" value="zf-MYND"/>
    <property type="match status" value="1"/>
</dbReference>
<accession>A0A9W9A7N2</accession>
<proteinExistence type="predicted"/>
<comment type="caution">
    <text evidence="6">The sequence shown here is derived from an EMBL/GenBank/DDBJ whole genome shotgun (WGS) entry which is preliminary data.</text>
</comment>
<evidence type="ECO:0000259" key="5">
    <source>
        <dbReference type="PROSITE" id="PS50865"/>
    </source>
</evidence>
<feature type="domain" description="MYND-type" evidence="5">
    <location>
        <begin position="100"/>
        <end position="150"/>
    </location>
</feature>
<evidence type="ECO:0000256" key="1">
    <source>
        <dbReference type="ARBA" id="ARBA00022723"/>
    </source>
</evidence>
<evidence type="ECO:0000256" key="3">
    <source>
        <dbReference type="ARBA" id="ARBA00022833"/>
    </source>
</evidence>
<dbReference type="AlphaFoldDB" id="A0A9W9A7N2"/>
<keyword evidence="2 4" id="KW-0863">Zinc-finger</keyword>
<sequence>MPLLEVCTLTGLEFFLTNPTLSLNILSKLLLSSPYSALFFRDDPFPEQNLTNHNPIFCMKTYTENEGILPQLINLGIIQQVGQLNNGPLVEALLGDRQISHACLYFSLQNGLPESNSENPGDECLIRCSRCKQTFYCNTKCQQADWVTHKGMYKTWRDDPSEVMRSKENERRTVYIRAINNSIHI</sequence>
<dbReference type="GO" id="GO:0008270">
    <property type="term" value="F:zinc ion binding"/>
    <property type="evidence" value="ECO:0007669"/>
    <property type="project" value="UniProtKB-KW"/>
</dbReference>
<dbReference type="Gene3D" id="6.10.140.2220">
    <property type="match status" value="1"/>
</dbReference>
<organism evidence="6 7">
    <name type="scientific">Lentinula aciculospora</name>
    <dbReference type="NCBI Taxonomy" id="153920"/>
    <lineage>
        <taxon>Eukaryota</taxon>
        <taxon>Fungi</taxon>
        <taxon>Dikarya</taxon>
        <taxon>Basidiomycota</taxon>
        <taxon>Agaricomycotina</taxon>
        <taxon>Agaricomycetes</taxon>
        <taxon>Agaricomycetidae</taxon>
        <taxon>Agaricales</taxon>
        <taxon>Marasmiineae</taxon>
        <taxon>Omphalotaceae</taxon>
        <taxon>Lentinula</taxon>
    </lineage>
</organism>
<evidence type="ECO:0000313" key="6">
    <source>
        <dbReference type="EMBL" id="KAJ4475520.1"/>
    </source>
</evidence>
<keyword evidence="7" id="KW-1185">Reference proteome</keyword>
<keyword evidence="3" id="KW-0862">Zinc</keyword>